<evidence type="ECO:0000313" key="3">
    <source>
        <dbReference type="Proteomes" id="UP000017819"/>
    </source>
</evidence>
<accession>V4QU86</accession>
<dbReference type="RefSeq" id="WP_023433518.1">
    <property type="nucleotide sequence ID" value="NZ_AWXZ01000039.1"/>
</dbReference>
<protein>
    <recommendedName>
        <fullName evidence="1">Sulphotransferase Stf0 domain-containing protein</fullName>
    </recommendedName>
</protein>
<feature type="domain" description="Sulphotransferase Stf0" evidence="1">
    <location>
        <begin position="62"/>
        <end position="178"/>
    </location>
</feature>
<dbReference type="Gene3D" id="3.40.50.300">
    <property type="entry name" value="P-loop containing nucleotide triphosphate hydrolases"/>
    <property type="match status" value="1"/>
</dbReference>
<organism evidence="2 3">
    <name type="scientific">Lutibaculum baratangense AMV1</name>
    <dbReference type="NCBI Taxonomy" id="631454"/>
    <lineage>
        <taxon>Bacteria</taxon>
        <taxon>Pseudomonadati</taxon>
        <taxon>Pseudomonadota</taxon>
        <taxon>Alphaproteobacteria</taxon>
        <taxon>Hyphomicrobiales</taxon>
        <taxon>Tepidamorphaceae</taxon>
        <taxon>Lutibaculum</taxon>
    </lineage>
</organism>
<reference evidence="2 3" key="1">
    <citation type="journal article" date="2014" name="Genome Announc.">
        <title>Draft Genome Sequence of Lutibaculum baratangense Strain AMV1T, Isolated from a Mud Volcano in Andamans, India.</title>
        <authorList>
            <person name="Singh A."/>
            <person name="Sreenivas A."/>
            <person name="Sathyanarayana Reddy G."/>
            <person name="Pinnaka A.K."/>
            <person name="Shivaji S."/>
        </authorList>
    </citation>
    <scope>NUCLEOTIDE SEQUENCE [LARGE SCALE GENOMIC DNA]</scope>
    <source>
        <strain evidence="2 3">AMV1</strain>
    </source>
</reference>
<name>V4QU86_9HYPH</name>
<proteinExistence type="predicted"/>
<dbReference type="eggNOG" id="COG4424">
    <property type="taxonomic scope" value="Bacteria"/>
</dbReference>
<dbReference type="Proteomes" id="UP000017819">
    <property type="component" value="Unassembled WGS sequence"/>
</dbReference>
<dbReference type="InterPro" id="IPR024628">
    <property type="entry name" value="Sulfotransferase_Stf0_dom"/>
</dbReference>
<dbReference type="Pfam" id="PF09037">
    <property type="entry name" value="Sulphotransf"/>
    <property type="match status" value="1"/>
</dbReference>
<sequence length="207" mass="23716">MHDAALRLDLCGRGAAACWHRPTVRLFQQQHERRSRNGVFTAKTHLSHFVWLLNAGYFRRPGERRFVYLYREDIVDQAASLAIALQTKQWNVRMEAQREPEVDLALLIKQVKSLRRAAMGWETVFQTFGLEPLRIGYRESSADLAGTIRRIADHVGVEPKDFDASQMTTVKQAGAINEAYRNLLKPRPIESFGPEDPLWGTGYFSTE</sequence>
<dbReference type="EMBL" id="AWXZ01000039">
    <property type="protein sequence ID" value="ESR23332.1"/>
    <property type="molecule type" value="Genomic_DNA"/>
</dbReference>
<dbReference type="AlphaFoldDB" id="V4QU86"/>
<dbReference type="OrthoDB" id="5562925at2"/>
<dbReference type="InterPro" id="IPR027417">
    <property type="entry name" value="P-loop_NTPase"/>
</dbReference>
<evidence type="ECO:0000313" key="2">
    <source>
        <dbReference type="EMBL" id="ESR23332.1"/>
    </source>
</evidence>
<dbReference type="SUPFAM" id="SSF52540">
    <property type="entry name" value="P-loop containing nucleoside triphosphate hydrolases"/>
    <property type="match status" value="1"/>
</dbReference>
<keyword evidence="3" id="KW-1185">Reference proteome</keyword>
<comment type="caution">
    <text evidence="2">The sequence shown here is derived from an EMBL/GenBank/DDBJ whole genome shotgun (WGS) entry which is preliminary data.</text>
</comment>
<evidence type="ECO:0000259" key="1">
    <source>
        <dbReference type="Pfam" id="PF09037"/>
    </source>
</evidence>
<gene>
    <name evidence="2" type="ORF">N177_3400</name>
</gene>